<dbReference type="GO" id="GO:0005886">
    <property type="term" value="C:plasma membrane"/>
    <property type="evidence" value="ECO:0007669"/>
    <property type="project" value="TreeGrafter"/>
</dbReference>
<feature type="domain" description="Methyl-accepting transducer" evidence="5">
    <location>
        <begin position="342"/>
        <end position="564"/>
    </location>
</feature>
<keyword evidence="4" id="KW-0472">Membrane</keyword>
<feature type="transmembrane region" description="Helical" evidence="4">
    <location>
        <begin position="187"/>
        <end position="208"/>
    </location>
</feature>
<dbReference type="SMART" id="SM00283">
    <property type="entry name" value="MA"/>
    <property type="match status" value="1"/>
</dbReference>
<feature type="transmembrane region" description="Helical" evidence="4">
    <location>
        <begin position="45"/>
        <end position="64"/>
    </location>
</feature>
<reference evidence="7" key="1">
    <citation type="submission" date="2021-08" db="EMBL/GenBank/DDBJ databases">
        <title>Comparative analyses of Brucepasteria parasyntrophica and Teretinema zuelzerae.</title>
        <authorList>
            <person name="Song Y."/>
            <person name="Brune A."/>
        </authorList>
    </citation>
    <scope>NUCLEOTIDE SEQUENCE</scope>
    <source>
        <strain evidence="7">DSM 1903</strain>
    </source>
</reference>
<dbReference type="InterPro" id="IPR003660">
    <property type="entry name" value="HAMP_dom"/>
</dbReference>
<evidence type="ECO:0000256" key="2">
    <source>
        <dbReference type="ARBA" id="ARBA00029447"/>
    </source>
</evidence>
<dbReference type="PROSITE" id="PS50885">
    <property type="entry name" value="HAMP"/>
    <property type="match status" value="1"/>
</dbReference>
<feature type="transmembrane region" description="Helical" evidence="4">
    <location>
        <begin position="220"/>
        <end position="241"/>
    </location>
</feature>
<dbReference type="Gene3D" id="1.10.287.950">
    <property type="entry name" value="Methyl-accepting chemotaxis protein"/>
    <property type="match status" value="1"/>
</dbReference>
<organism evidence="7 8">
    <name type="scientific">Teretinema zuelzerae</name>
    <dbReference type="NCBI Taxonomy" id="156"/>
    <lineage>
        <taxon>Bacteria</taxon>
        <taxon>Pseudomonadati</taxon>
        <taxon>Spirochaetota</taxon>
        <taxon>Spirochaetia</taxon>
        <taxon>Spirochaetales</taxon>
        <taxon>Treponemataceae</taxon>
        <taxon>Teretinema</taxon>
    </lineage>
</organism>
<dbReference type="RefSeq" id="WP_230752326.1">
    <property type="nucleotide sequence ID" value="NZ_JAINWA010000001.1"/>
</dbReference>
<keyword evidence="1" id="KW-0145">Chemotaxis</keyword>
<gene>
    <name evidence="7" type="ORF">K7J14_01575</name>
</gene>
<evidence type="ECO:0000313" key="8">
    <source>
        <dbReference type="Proteomes" id="UP001198163"/>
    </source>
</evidence>
<dbReference type="SMART" id="SM00304">
    <property type="entry name" value="HAMP"/>
    <property type="match status" value="1"/>
</dbReference>
<dbReference type="GO" id="GO:0007165">
    <property type="term" value="P:signal transduction"/>
    <property type="evidence" value="ECO:0007669"/>
    <property type="project" value="UniProtKB-KW"/>
</dbReference>
<evidence type="ECO:0000313" key="7">
    <source>
        <dbReference type="EMBL" id="MCD1653387.1"/>
    </source>
</evidence>
<evidence type="ECO:0000256" key="4">
    <source>
        <dbReference type="SAM" id="Phobius"/>
    </source>
</evidence>
<dbReference type="PANTHER" id="PTHR43531:SF11">
    <property type="entry name" value="METHYL-ACCEPTING CHEMOTAXIS PROTEIN 3"/>
    <property type="match status" value="1"/>
</dbReference>
<evidence type="ECO:0000259" key="6">
    <source>
        <dbReference type="PROSITE" id="PS50885"/>
    </source>
</evidence>
<dbReference type="AlphaFoldDB" id="A0AAE3EFB6"/>
<keyword evidence="4" id="KW-1133">Transmembrane helix</keyword>
<dbReference type="Proteomes" id="UP001198163">
    <property type="component" value="Unassembled WGS sequence"/>
</dbReference>
<evidence type="ECO:0000256" key="3">
    <source>
        <dbReference type="PROSITE-ProRule" id="PRU00284"/>
    </source>
</evidence>
<keyword evidence="3" id="KW-0807">Transducer</keyword>
<keyword evidence="4" id="KW-0812">Transmembrane</keyword>
<dbReference type="PANTHER" id="PTHR43531">
    <property type="entry name" value="PROTEIN ICFG"/>
    <property type="match status" value="1"/>
</dbReference>
<dbReference type="Gene3D" id="6.10.340.10">
    <property type="match status" value="1"/>
</dbReference>
<protein>
    <recommendedName>
        <fullName evidence="9">Methyl-accepting chemotaxis protein</fullName>
    </recommendedName>
</protein>
<proteinExistence type="inferred from homology"/>
<evidence type="ECO:0008006" key="9">
    <source>
        <dbReference type="Google" id="ProtNLM"/>
    </source>
</evidence>
<dbReference type="InterPro" id="IPR051310">
    <property type="entry name" value="MCP_chemotaxis"/>
</dbReference>
<dbReference type="Pfam" id="PF00015">
    <property type="entry name" value="MCPsignal"/>
    <property type="match status" value="1"/>
</dbReference>
<evidence type="ECO:0000259" key="5">
    <source>
        <dbReference type="PROSITE" id="PS50111"/>
    </source>
</evidence>
<comment type="similarity">
    <text evidence="2">Belongs to the methyl-accepting chemotaxis (MCP) protein family.</text>
</comment>
<evidence type="ECO:0000256" key="1">
    <source>
        <dbReference type="ARBA" id="ARBA00022500"/>
    </source>
</evidence>
<feature type="transmembrane region" description="Helical" evidence="4">
    <location>
        <begin position="103"/>
        <end position="127"/>
    </location>
</feature>
<dbReference type="GO" id="GO:0004888">
    <property type="term" value="F:transmembrane signaling receptor activity"/>
    <property type="evidence" value="ECO:0007669"/>
    <property type="project" value="TreeGrafter"/>
</dbReference>
<dbReference type="CDD" id="cd06225">
    <property type="entry name" value="HAMP"/>
    <property type="match status" value="1"/>
</dbReference>
<dbReference type="GO" id="GO:0006935">
    <property type="term" value="P:chemotaxis"/>
    <property type="evidence" value="ECO:0007669"/>
    <property type="project" value="UniProtKB-KW"/>
</dbReference>
<sequence length="628" mass="67871">MHTGVIRAFKLSILKMYSVVYLVLALPMAYYSINYISLVKDHMSVTLPLFALVMALSVAGACFVQSRTLKRISLFLKGDNQILIADFETSLMKKDAYALPARLSAVMLFGWVVLLNLFVFIPSFMFLEASAADFIVCNMLSLSSGLMSLPITWLVAERAAASFLELPQIMALPEPKKTLRIPLTTKLLIVCLIIIGTLILNNMGALFLSVICGLTLQETIANTGLISGLGVVNTIIISLLFSRSVKMPVLQLRTGAESLKKGRLSTVIPRYANDELGDSSSAFNSVVEKLSRIVRDIKSSVESTKTLVASLSSAMKESDESADEINRYSVGVRESVAKQSAIIREVTATIHQISSTVEQQDDKIADQSRSVGESSSAIEELIANIQSIALSLERSSNEFDKLQSVIKTGHETVGDLKTHVTVLSTQSDSVFEANSIIQNIAAQTNLLAMNAAIEAAHAGDKGRGFAVVADEIRKLAEVSNQQSRVISESLQVLKKTIDQAVSIAGKTGSSFDSIISSVKTVTILESEIKHAIEEQSSGSTQILRALTAMNDITRDVQSGSAEMLAGNSRILSGVSGLLDMTEQVNSAASGVVDKARTVKNHTEESMKLLSRNAENMKTIDDQVGFFDV</sequence>
<dbReference type="SUPFAM" id="SSF58104">
    <property type="entry name" value="Methyl-accepting chemotaxis protein (MCP) signaling domain"/>
    <property type="match status" value="1"/>
</dbReference>
<dbReference type="PROSITE" id="PS50111">
    <property type="entry name" value="CHEMOTAXIS_TRANSDUC_2"/>
    <property type="match status" value="1"/>
</dbReference>
<feature type="domain" description="HAMP" evidence="6">
    <location>
        <begin position="243"/>
        <end position="295"/>
    </location>
</feature>
<name>A0AAE3EFB6_9SPIR</name>
<comment type="caution">
    <text evidence="7">The sequence shown here is derived from an EMBL/GenBank/DDBJ whole genome shotgun (WGS) entry which is preliminary data.</text>
</comment>
<feature type="transmembrane region" description="Helical" evidence="4">
    <location>
        <begin position="12"/>
        <end position="33"/>
    </location>
</feature>
<dbReference type="EMBL" id="JAINWA010000001">
    <property type="protein sequence ID" value="MCD1653387.1"/>
    <property type="molecule type" value="Genomic_DNA"/>
</dbReference>
<dbReference type="InterPro" id="IPR004089">
    <property type="entry name" value="MCPsignal_dom"/>
</dbReference>
<keyword evidence="8" id="KW-1185">Reference proteome</keyword>
<accession>A0AAE3EFB6</accession>